<protein>
    <submittedName>
        <fullName evidence="2">Uncharacterized protein</fullName>
    </submittedName>
</protein>
<keyword evidence="1" id="KW-1133">Transmembrane helix</keyword>
<sequence>MRMSNRSIVPINRKRVLKGSLFGLVLAGVLSLQALGAERRGVSETEVREESPITLDVVYGYQNIAKSGRFLPLRIEIQNQRDQAFKGTLCVLAMESELKGYSMEQEYDMYRYEYPFKMEASGSLVKALSISLGARMDQMYVRILDESGKEVTQKRLKLNLNLETAELFIGVLSDNPAKLLYLNGVGINYSTLRTRTIEMNADSLPDSELGLDQLDVLLMTDFDTGRLSKQQIEAVWEWVQKGGTLLIGTGERGEDVLRGFGSQLLEAPLPQPDRYVVNMGVEYAVDGPEGASIPLICTEVPLNGATEVLSSDELSVVSSVPVGQGMVAVSIYDFGDIENFCQDNISYIDNLLFSLLGEEEVNFLASSKGGSTSEQYWSVQSLINTGDLNRLPKVGLYVALAVSYVALAGPGLYFFLKQRGLRQYYQLSVAALSTCCTGMVIIMGMGTRFTGPFFTYAAIRDADREEITETTFINMRTPNNKPFAVELDSSYMLYPITGNPVYDMNPVPKFTGEENPAITIRYEEESTRIKADGVGAFNPKFFQLERNKKNEEGVGFTGSISCFDGQVSGSVTNHYNQEVENVAVLLYNQMILIDHMGPGETVKLDGREVIYGVSNFSYAMAEQITGISKYKRDGDIEDAGYVEALERTNLLSFYMSNYLSGYHSEARVVAFSKEKDETDFLKKGGYETYGSTLLTSSVDVNYEKNGMVYRFAMQKKPNVLSGEYYPPNNTMYGLTPVILEYYLGNDIEIKKLNFCQLSRQMEDSMRYYYVVPFDGKIYFYNYNSGNYDSMNKGTLEYTQEQLEPYLSPGNTLTIKYVYDTTGEYNWNIMLPTLTVTGRSK</sequence>
<evidence type="ECO:0000313" key="3">
    <source>
        <dbReference type="Proteomes" id="UP000429958"/>
    </source>
</evidence>
<feature type="transmembrane region" description="Helical" evidence="1">
    <location>
        <begin position="427"/>
        <end position="446"/>
    </location>
</feature>
<proteinExistence type="predicted"/>
<evidence type="ECO:0000256" key="1">
    <source>
        <dbReference type="SAM" id="Phobius"/>
    </source>
</evidence>
<dbReference type="EMBL" id="VUMD01000007">
    <property type="protein sequence ID" value="MSS36899.1"/>
    <property type="molecule type" value="Genomic_DNA"/>
</dbReference>
<dbReference type="AlphaFoldDB" id="A0A7X2NL60"/>
<accession>A0A7X2NL60</accession>
<dbReference type="Gene3D" id="3.40.50.880">
    <property type="match status" value="1"/>
</dbReference>
<organism evidence="2 3">
    <name type="scientific">Clostridium porci</name>
    <dbReference type="NCBI Taxonomy" id="2605778"/>
    <lineage>
        <taxon>Bacteria</taxon>
        <taxon>Bacillati</taxon>
        <taxon>Bacillota</taxon>
        <taxon>Clostridia</taxon>
        <taxon>Eubacteriales</taxon>
        <taxon>Clostridiaceae</taxon>
        <taxon>Clostridium</taxon>
    </lineage>
</organism>
<feature type="transmembrane region" description="Helical" evidence="1">
    <location>
        <begin position="394"/>
        <end position="415"/>
    </location>
</feature>
<dbReference type="InterPro" id="IPR029062">
    <property type="entry name" value="Class_I_gatase-like"/>
</dbReference>
<keyword evidence="3" id="KW-1185">Reference proteome</keyword>
<evidence type="ECO:0000313" key="2">
    <source>
        <dbReference type="EMBL" id="MSS36899.1"/>
    </source>
</evidence>
<keyword evidence="1" id="KW-0472">Membrane</keyword>
<keyword evidence="1" id="KW-0812">Transmembrane</keyword>
<gene>
    <name evidence="2" type="ORF">FYJ39_10000</name>
</gene>
<comment type="caution">
    <text evidence="2">The sequence shown here is derived from an EMBL/GenBank/DDBJ whole genome shotgun (WGS) entry which is preliminary data.</text>
</comment>
<name>A0A7X2NL60_9CLOT</name>
<dbReference type="Proteomes" id="UP000429958">
    <property type="component" value="Unassembled WGS sequence"/>
</dbReference>
<reference evidence="2 3" key="1">
    <citation type="submission" date="2019-08" db="EMBL/GenBank/DDBJ databases">
        <title>In-depth cultivation of the pig gut microbiome towards novel bacterial diversity and tailored functional studies.</title>
        <authorList>
            <person name="Wylensek D."/>
            <person name="Hitch T.C.A."/>
            <person name="Clavel T."/>
        </authorList>
    </citation>
    <scope>NUCLEOTIDE SEQUENCE [LARGE SCALE GENOMIC DNA]</scope>
    <source>
        <strain evidence="2 3">WCA-389-WT-23D1</strain>
    </source>
</reference>
<dbReference type="SUPFAM" id="SSF52317">
    <property type="entry name" value="Class I glutamine amidotransferase-like"/>
    <property type="match status" value="1"/>
</dbReference>